<dbReference type="EMBL" id="CP094534">
    <property type="protein sequence ID" value="UOE35980.1"/>
    <property type="molecule type" value="Genomic_DNA"/>
</dbReference>
<dbReference type="Pfam" id="PF19408">
    <property type="entry name" value="PKD_6"/>
    <property type="match status" value="1"/>
</dbReference>
<gene>
    <name evidence="2" type="ORF">MTP16_10135</name>
</gene>
<evidence type="ECO:0000313" key="3">
    <source>
        <dbReference type="Proteomes" id="UP000831390"/>
    </source>
</evidence>
<dbReference type="NCBIfam" id="TIGR04131">
    <property type="entry name" value="Bac_Flav_CTERM"/>
    <property type="match status" value="1"/>
</dbReference>
<dbReference type="Proteomes" id="UP000831390">
    <property type="component" value="Chromosome"/>
</dbReference>
<protein>
    <submittedName>
        <fullName evidence="2">Gliding motility-associated C-terminal domain-containing protein</fullName>
    </submittedName>
</protein>
<dbReference type="InterPro" id="IPR026341">
    <property type="entry name" value="T9SS_type_B"/>
</dbReference>
<organism evidence="2 3">
    <name type="scientific">Hymenobacter monticola</name>
    <dbReference type="NCBI Taxonomy" id="1705399"/>
    <lineage>
        <taxon>Bacteria</taxon>
        <taxon>Pseudomonadati</taxon>
        <taxon>Bacteroidota</taxon>
        <taxon>Cytophagia</taxon>
        <taxon>Cytophagales</taxon>
        <taxon>Hymenobacteraceae</taxon>
        <taxon>Hymenobacter</taxon>
    </lineage>
</organism>
<feature type="domain" description="PKD-like" evidence="1">
    <location>
        <begin position="506"/>
        <end position="555"/>
    </location>
</feature>
<evidence type="ECO:0000313" key="2">
    <source>
        <dbReference type="EMBL" id="UOE35980.1"/>
    </source>
</evidence>
<dbReference type="InterPro" id="IPR045829">
    <property type="entry name" value="PKD_6"/>
</dbReference>
<dbReference type="RefSeq" id="WP_243519261.1">
    <property type="nucleotide sequence ID" value="NZ_CP094534.1"/>
</dbReference>
<proteinExistence type="predicted"/>
<keyword evidence="3" id="KW-1185">Reference proteome</keyword>
<dbReference type="Pfam" id="PF13585">
    <property type="entry name" value="CHU_C"/>
    <property type="match status" value="1"/>
</dbReference>
<sequence length="666" mass="70160">MFYLYLRTVLLLIFGLGAGLHSATANHLAGGELTYRYLDATGPADRPFRYEITASVYYDQSSLPSGDPNIPLSFISKTDRSLLFTIPLLRTTNEYLPQLGVPGCIQQQQPDITLARYVTTVNLPAVAEGYTAVTIVRARSISVSNIQDPISQGMALFMDMTPGGLPNSSPVFSDRAVAQICFGDTSLELNNAYDADGDRLSYRLATPAGNFNNSLTLSPVVYASGYAATAPFGPTGFVALDARTGLARYRSLTQGAFLLAVDVSEYRYLNGREVLLGTVRRDIQVVVRMCTGPANQAPGFAATPAQRDYQITQGQTLSLPIRATDPEGQSLTLAVSSVLLDGAGPIQASVNGLPGDGSSTNAVGRVQVAGTGTVTANFQLQSSCALARPEPYDVIATATDDACNRKSAATVFRVTVLQPPSVVRVVGDSVVCATGVARYTAVGPPQASYQWAVEGGQVVGGATGQTLQVQWGRLGGVGTVSVRSSLGAGCFTASGAMVVAIEPGLAVSGPAVYCRKASTGLRYQVSGPARAYAWSISGGTIASGQGTNEVVVDVIPGATASLRVVSPLFPGCAGTAVQISPDNTCLAFYNVITPNGDGQNDVFTVENVERYPHTDLTVYNRWGRQVYHSANYGNTYGGEGASAGVYYYRCQLANGTAYKGWFEIVR</sequence>
<accession>A0ABY4BH76</accession>
<name>A0ABY4BH76_9BACT</name>
<evidence type="ECO:0000259" key="1">
    <source>
        <dbReference type="Pfam" id="PF19408"/>
    </source>
</evidence>
<reference evidence="2 3" key="1">
    <citation type="submission" date="2022-03" db="EMBL/GenBank/DDBJ databases">
        <title>Hymenobactersp. isolated from the air.</title>
        <authorList>
            <person name="Won M."/>
            <person name="Kwon S.-W."/>
        </authorList>
    </citation>
    <scope>NUCLEOTIDE SEQUENCE [LARGE SCALE GENOMIC DNA]</scope>
    <source>
        <strain evidence="2 3">KACC 22596</strain>
    </source>
</reference>